<accession>A0A1H6D6X6</accession>
<organism evidence="1 2">
    <name type="scientific">Bosea lathyri</name>
    <dbReference type="NCBI Taxonomy" id="1036778"/>
    <lineage>
        <taxon>Bacteria</taxon>
        <taxon>Pseudomonadati</taxon>
        <taxon>Pseudomonadota</taxon>
        <taxon>Alphaproteobacteria</taxon>
        <taxon>Hyphomicrobiales</taxon>
        <taxon>Boseaceae</taxon>
        <taxon>Bosea</taxon>
    </lineage>
</organism>
<keyword evidence="2" id="KW-1185">Reference proteome</keyword>
<dbReference type="EMBL" id="FNUY01000017">
    <property type="protein sequence ID" value="SEG81011.1"/>
    <property type="molecule type" value="Genomic_DNA"/>
</dbReference>
<dbReference type="Proteomes" id="UP000236743">
    <property type="component" value="Unassembled WGS sequence"/>
</dbReference>
<sequence length="56" mass="6171">MDLAKTHGAMLAVSAEFLAARGESAGRHREPDEVRTVEIRGRRKSMSVAFWSTSPL</sequence>
<evidence type="ECO:0000313" key="1">
    <source>
        <dbReference type="EMBL" id="SEG81011.1"/>
    </source>
</evidence>
<protein>
    <submittedName>
        <fullName evidence="1">Uncharacterized protein</fullName>
    </submittedName>
</protein>
<name>A0A1H6D6X6_9HYPH</name>
<gene>
    <name evidence="1" type="ORF">SAMN04488115_11753</name>
</gene>
<dbReference type="AlphaFoldDB" id="A0A1H6D6X6"/>
<proteinExistence type="predicted"/>
<evidence type="ECO:0000313" key="2">
    <source>
        <dbReference type="Proteomes" id="UP000236743"/>
    </source>
</evidence>
<reference evidence="1 2" key="1">
    <citation type="submission" date="2016-10" db="EMBL/GenBank/DDBJ databases">
        <authorList>
            <person name="de Groot N.N."/>
        </authorList>
    </citation>
    <scope>NUCLEOTIDE SEQUENCE [LARGE SCALE GENOMIC DNA]</scope>
    <source>
        <strain evidence="1 2">DSM 26656</strain>
    </source>
</reference>